<evidence type="ECO:0000256" key="2">
    <source>
        <dbReference type="SAM" id="MobiDB-lite"/>
    </source>
</evidence>
<evidence type="ECO:0000256" key="1">
    <source>
        <dbReference type="SAM" id="Coils"/>
    </source>
</evidence>
<accession>D2V6U4</accession>
<dbReference type="EMBL" id="GG738854">
    <property type="protein sequence ID" value="EFC47506.1"/>
    <property type="molecule type" value="Genomic_DNA"/>
</dbReference>
<dbReference type="RefSeq" id="XP_002680250.1">
    <property type="nucleotide sequence ID" value="XM_002680204.1"/>
</dbReference>
<sequence>MQESIMSAETLEEGDANALNLINSLVTAEEEQQLQHHHAHHQHHDFTELTDNHFLGDHHSATTPTLSDSKIHHDNEIHSVTDEEHLFNFNLGSGTTPTNQPHRDDDSSSHHLVGNFDSTTSTPIVQTNTGQPLDDRDRLLKRINELEEQVRALIEDNKQKTDAFNVITQHNIDLSYQLQIIQYYHPELISAIPPPSAANPTPNSPLMLSPNNHHQQHIATTSPFFSNPTGITPSSHFSTSPGVLSNITSPMTSPSANTPNMSNNINGISPNLQPSLVPNNPAGYYPLHHPHLMQPTPLIPQQPKNGTKKKKKKGESPAVNSSSFQSPISSVTSPTSSVPLNKKQTKKKRKHESDGEETSESEDETPENATSTPSNLPPVNTHLPPPPSSNLPPKPKVTLPPQPSKHLPKLPPRSLLPGMDPFAMHATTPFPFPPPSGLPHPPLGMSEHPLMMDPSLLQHHMAHHSSEAPSPGAFSPMGTTAETPGASNQRRRSKKGEGIENSDSSETLNPSNAELEIRKLFGKVNNGGKRGILAVHAGDGLEAVKEIIRQTLDQVELLKNRSVTEYNSRKENNAMNCINKALDLLHQATRGIVGGLLQLLESSISQLLDGTRDNWGLEIAKMMEKSWLDLFSVIFVESEITSYTQLGTLVDPIQMQSCLEELQSFGKSLSYFKFDHLTRVFNIMFGYMKKNNSVEWYLGFCLQIRYYKEYCAKMIELYHYEDCFNNIVNNILTGNAHSERTGDYKDEDKTYLVEYAVLCLTKIYDQSVEIVRQEYIDNHIEDSMPINLSNTQYSEMLEKIMGSCVNIQNIVLYPRELVPLLKFLLKVFPSDEAFIDGGGLGETRQDIRHLTFIADLLFIMSRFIVELDEYNETIDSVKAVGRKIVLECTDNLLQKLIKIRFEGAATHLKEILETNDLFKMSIAQICEKAVWIPIHQEEKDYNWKSLHDYNETLQIKQDEAAVTVRGKLLEHLKILLPGASQYLSVMIDCINYALGCKIENRSNTSYEQFFNVMKRIGVHYLQSHREAQWEELLAKIYFIHSRKVKLKKMLKQWNTEFKGKMETNVNWYDQLLGENYVETEPLVLLPKVEEKPPVPISALQPQPVLNPATTITSNTPVTSTTNAVTPTTITPVTSTTSSTPSSGGLTTQTLKRRKTKLVKVEEVSSNGNNSSYPNSTNASTTTTTTAAEDDMEEDE</sequence>
<feature type="coiled-coil region" evidence="1">
    <location>
        <begin position="136"/>
        <end position="163"/>
    </location>
</feature>
<feature type="compositionally biased region" description="Polar residues" evidence="2">
    <location>
        <begin position="501"/>
        <end position="511"/>
    </location>
</feature>
<protein>
    <submittedName>
        <fullName evidence="3">Uncharacterized protein</fullName>
    </submittedName>
</protein>
<dbReference type="InParanoid" id="D2V6U4"/>
<feature type="compositionally biased region" description="Polar residues" evidence="2">
    <location>
        <begin position="226"/>
        <end position="278"/>
    </location>
</feature>
<dbReference type="OMA" id="WIPIHQE"/>
<proteinExistence type="predicted"/>
<feature type="compositionally biased region" description="Low complexity" evidence="2">
    <location>
        <begin position="1163"/>
        <end position="1186"/>
    </location>
</feature>
<feature type="compositionally biased region" description="Polar residues" evidence="2">
    <location>
        <begin position="116"/>
        <end position="131"/>
    </location>
</feature>
<dbReference type="AlphaFoldDB" id="D2V6U4"/>
<dbReference type="STRING" id="5762.D2V6U4"/>
<dbReference type="OrthoDB" id="10379132at2759"/>
<feature type="compositionally biased region" description="Pro residues" evidence="2">
    <location>
        <begin position="383"/>
        <end position="403"/>
    </location>
</feature>
<reference evidence="3 4" key="1">
    <citation type="journal article" date="2010" name="Cell">
        <title>The genome of Naegleria gruberi illuminates early eukaryotic versatility.</title>
        <authorList>
            <person name="Fritz-Laylin L.K."/>
            <person name="Prochnik S.E."/>
            <person name="Ginger M.L."/>
            <person name="Dacks J.B."/>
            <person name="Carpenter M.L."/>
            <person name="Field M.C."/>
            <person name="Kuo A."/>
            <person name="Paredez A."/>
            <person name="Chapman J."/>
            <person name="Pham J."/>
            <person name="Shu S."/>
            <person name="Neupane R."/>
            <person name="Cipriano M."/>
            <person name="Mancuso J."/>
            <person name="Tu H."/>
            <person name="Salamov A."/>
            <person name="Lindquist E."/>
            <person name="Shapiro H."/>
            <person name="Lucas S."/>
            <person name="Grigoriev I.V."/>
            <person name="Cande W.Z."/>
            <person name="Fulton C."/>
            <person name="Rokhsar D.S."/>
            <person name="Dawson S.C."/>
        </authorList>
    </citation>
    <scope>NUCLEOTIDE SEQUENCE [LARGE SCALE GENOMIC DNA]</scope>
    <source>
        <strain evidence="3 4">NEG-M</strain>
    </source>
</reference>
<feature type="region of interest" description="Disordered" evidence="2">
    <location>
        <begin position="88"/>
        <end position="133"/>
    </location>
</feature>
<feature type="compositionally biased region" description="Low complexity" evidence="2">
    <location>
        <begin position="326"/>
        <end position="339"/>
    </location>
</feature>
<feature type="compositionally biased region" description="Acidic residues" evidence="2">
    <location>
        <begin position="354"/>
        <end position="366"/>
    </location>
</feature>
<organism evidence="4">
    <name type="scientific">Naegleria gruberi</name>
    <name type="common">Amoeba</name>
    <dbReference type="NCBI Taxonomy" id="5762"/>
    <lineage>
        <taxon>Eukaryota</taxon>
        <taxon>Discoba</taxon>
        <taxon>Heterolobosea</taxon>
        <taxon>Tetramitia</taxon>
        <taxon>Eutetramitia</taxon>
        <taxon>Vahlkampfiidae</taxon>
        <taxon>Naegleria</taxon>
    </lineage>
</organism>
<feature type="compositionally biased region" description="Polar residues" evidence="2">
    <location>
        <begin position="90"/>
        <end position="100"/>
    </location>
</feature>
<feature type="region of interest" description="Disordered" evidence="2">
    <location>
        <begin position="1107"/>
        <end position="1195"/>
    </location>
</feature>
<dbReference type="KEGG" id="ngr:NAEGRDRAFT_78823"/>
<dbReference type="VEuPathDB" id="AmoebaDB:NAEGRDRAFT_78823"/>
<feature type="compositionally biased region" description="Pro residues" evidence="2">
    <location>
        <begin position="430"/>
        <end position="442"/>
    </location>
</feature>
<feature type="compositionally biased region" description="Low complexity" evidence="2">
    <location>
        <begin position="1107"/>
        <end position="1149"/>
    </location>
</feature>
<gene>
    <name evidence="3" type="ORF">NAEGRDRAFT_78823</name>
</gene>
<dbReference type="Proteomes" id="UP000006671">
    <property type="component" value="Unassembled WGS sequence"/>
</dbReference>
<keyword evidence="1" id="KW-0175">Coiled coil</keyword>
<evidence type="ECO:0000313" key="3">
    <source>
        <dbReference type="EMBL" id="EFC47506.1"/>
    </source>
</evidence>
<feature type="compositionally biased region" description="Polar residues" evidence="2">
    <location>
        <begin position="477"/>
        <end position="488"/>
    </location>
</feature>
<dbReference type="GeneID" id="8861697"/>
<keyword evidence="4" id="KW-1185">Reference proteome</keyword>
<evidence type="ECO:0000313" key="4">
    <source>
        <dbReference type="Proteomes" id="UP000006671"/>
    </source>
</evidence>
<feature type="region of interest" description="Disordered" evidence="2">
    <location>
        <begin position="226"/>
        <end position="511"/>
    </location>
</feature>
<name>D2V6U4_NAEGR</name>